<sequence>MTYQPPFDITPAILNQVSLISEKIGELQFRESQLSPQLRKTNKIKTITGTLQIEGNTLTEAQVSAILDGKRVLGSARELAEVQGAIVAYEQLNQFEPVSIEALLKAHSLLMGDVLKNAGQFRSQSVGIHQGGQVIHVAPPAHQVSGLMADLLTWLKQSEHHPLISSSVFHYEFEFIHPFMDGNGRMGRLWQTLILSRWKPMFQFLPLESIIRDHQKAYYEALAQADSDANATATAFITFMLDAILQTIDKNALVNAPVNAPVNIGGMKTTEAILALVVQNSHITRQEMANKIGKDIRTIGRAIKQLQEQGRLKRVESDKTGHWELETL</sequence>
<dbReference type="PANTHER" id="PTHR13504">
    <property type="entry name" value="FIDO DOMAIN-CONTAINING PROTEIN DDB_G0283145"/>
    <property type="match status" value="1"/>
</dbReference>
<dbReference type="Gene3D" id="1.10.3290.10">
    <property type="entry name" value="Fido-like domain"/>
    <property type="match status" value="1"/>
</dbReference>
<dbReference type="Pfam" id="PF13412">
    <property type="entry name" value="HTH_24"/>
    <property type="match status" value="1"/>
</dbReference>
<reference evidence="2" key="1">
    <citation type="submission" date="2018-06" db="EMBL/GenBank/DDBJ databases">
        <authorList>
            <person name="Zhirakovskaya E."/>
        </authorList>
    </citation>
    <scope>NUCLEOTIDE SEQUENCE</scope>
</reference>
<gene>
    <name evidence="2" type="ORF">MNBD_GAMMA04-1138</name>
</gene>
<evidence type="ECO:0000313" key="2">
    <source>
        <dbReference type="EMBL" id="VAW45129.1"/>
    </source>
</evidence>
<dbReference type="InterPro" id="IPR036597">
    <property type="entry name" value="Fido-like_dom_sf"/>
</dbReference>
<protein>
    <submittedName>
        <fullName evidence="2">Fic domain protein, KPN_03553 type</fullName>
    </submittedName>
</protein>
<dbReference type="PANTHER" id="PTHR13504:SF38">
    <property type="entry name" value="FIDO DOMAIN-CONTAINING PROTEIN"/>
    <property type="match status" value="1"/>
</dbReference>
<dbReference type="Pfam" id="PF02661">
    <property type="entry name" value="Fic"/>
    <property type="match status" value="1"/>
</dbReference>
<feature type="domain" description="Fido" evidence="1">
    <location>
        <begin position="98"/>
        <end position="242"/>
    </location>
</feature>
<dbReference type="InterPro" id="IPR040198">
    <property type="entry name" value="Fido_containing"/>
</dbReference>
<dbReference type="PROSITE" id="PS51459">
    <property type="entry name" value="FIDO"/>
    <property type="match status" value="1"/>
</dbReference>
<name>A0A3B0W740_9ZZZZ</name>
<organism evidence="2">
    <name type="scientific">hydrothermal vent metagenome</name>
    <dbReference type="NCBI Taxonomy" id="652676"/>
    <lineage>
        <taxon>unclassified sequences</taxon>
        <taxon>metagenomes</taxon>
        <taxon>ecological metagenomes</taxon>
    </lineage>
</organism>
<proteinExistence type="predicted"/>
<dbReference type="InterPro" id="IPR036390">
    <property type="entry name" value="WH_DNA-bd_sf"/>
</dbReference>
<dbReference type="Gene3D" id="1.10.10.10">
    <property type="entry name" value="Winged helix-like DNA-binding domain superfamily/Winged helix DNA-binding domain"/>
    <property type="match status" value="1"/>
</dbReference>
<dbReference type="InterPro" id="IPR003812">
    <property type="entry name" value="Fido"/>
</dbReference>
<dbReference type="SUPFAM" id="SSF140931">
    <property type="entry name" value="Fic-like"/>
    <property type="match status" value="1"/>
</dbReference>
<evidence type="ECO:0000259" key="1">
    <source>
        <dbReference type="PROSITE" id="PS51459"/>
    </source>
</evidence>
<dbReference type="EMBL" id="UOFB01000072">
    <property type="protein sequence ID" value="VAW45129.1"/>
    <property type="molecule type" value="Genomic_DNA"/>
</dbReference>
<dbReference type="AlphaFoldDB" id="A0A3B0W740"/>
<dbReference type="InterPro" id="IPR036388">
    <property type="entry name" value="WH-like_DNA-bd_sf"/>
</dbReference>
<accession>A0A3B0W740</accession>
<dbReference type="SUPFAM" id="SSF46785">
    <property type="entry name" value="Winged helix' DNA-binding domain"/>
    <property type="match status" value="1"/>
</dbReference>